<keyword evidence="9" id="KW-1185">Reference proteome</keyword>
<reference evidence="9" key="1">
    <citation type="journal article" date="2019" name="Int. J. Syst. Evol. Microbiol.">
        <title>The Global Catalogue of Microorganisms (GCM) 10K type strain sequencing project: providing services to taxonomists for standard genome sequencing and annotation.</title>
        <authorList>
            <consortium name="The Broad Institute Genomics Platform"/>
            <consortium name="The Broad Institute Genome Sequencing Center for Infectious Disease"/>
            <person name="Wu L."/>
            <person name="Ma J."/>
        </authorList>
    </citation>
    <scope>NUCLEOTIDE SEQUENCE [LARGE SCALE GENOMIC DNA]</scope>
    <source>
        <strain evidence="9">DT72</strain>
    </source>
</reference>
<dbReference type="PANTHER" id="PTHR42839">
    <property type="entry name" value="ISOCHORISMATE SYNTHASE ENTC"/>
    <property type="match status" value="1"/>
</dbReference>
<evidence type="ECO:0000313" key="9">
    <source>
        <dbReference type="Proteomes" id="UP001597286"/>
    </source>
</evidence>
<dbReference type="PRINTS" id="PR00095">
    <property type="entry name" value="ANTSNTHASEI"/>
</dbReference>
<evidence type="ECO:0000256" key="1">
    <source>
        <dbReference type="ARBA" id="ARBA00000799"/>
    </source>
</evidence>
<dbReference type="InterPro" id="IPR004561">
    <property type="entry name" value="IsoChor_synthase"/>
</dbReference>
<dbReference type="SUPFAM" id="SSF56322">
    <property type="entry name" value="ADC synthase"/>
    <property type="match status" value="1"/>
</dbReference>
<dbReference type="InterPro" id="IPR005801">
    <property type="entry name" value="ADC_synthase"/>
</dbReference>
<feature type="region of interest" description="Disordered" evidence="6">
    <location>
        <begin position="1"/>
        <end position="29"/>
    </location>
</feature>
<feature type="region of interest" description="Disordered" evidence="6">
    <location>
        <begin position="206"/>
        <end position="229"/>
    </location>
</feature>
<dbReference type="EMBL" id="JBHUFB010000020">
    <property type="protein sequence ID" value="MFD1815436.1"/>
    <property type="molecule type" value="Genomic_DNA"/>
</dbReference>
<dbReference type="PANTHER" id="PTHR42839:SF2">
    <property type="entry name" value="ISOCHORISMATE SYNTHASE ENTC"/>
    <property type="match status" value="1"/>
</dbReference>
<protein>
    <recommendedName>
        <fullName evidence="3">isochorismate synthase</fullName>
        <ecNumber evidence="3">5.4.4.2</ecNumber>
    </recommendedName>
    <alternativeName>
        <fullName evidence="5">Isochorismate mutase</fullName>
    </alternativeName>
</protein>
<evidence type="ECO:0000259" key="7">
    <source>
        <dbReference type="Pfam" id="PF00425"/>
    </source>
</evidence>
<sequence>MTRTVVVDRGIGTTTTRSGRRGEPTRESGVFELSRPDRSISASGVRAGFDDPRAALEQLRSGSVSAVVGALPFRRDRPAALFEPVTMRHHDGSAAVTHAPALPAFTVGNLHDASHLDRVAAGVAVLADASSPLQKVVLARTVELSSEHETHPMAAFAALVAGTPTGNGYCVDLSSAGAEYSGRTLVGSSPEVLIRKSGDVVSCHPLAGSAPRFTDPEQDRSSGRTLTQSSKDLREHAFVVDALRETLAPFCKTLDIPDQPTLTNTPQLWHLGTPISGVLADPSTPSLEMALALHPTPAVCGTPTDVAYSTIEELEGERGFYGGAVGWCDAGGDGEWMVTIRCAEISADRRRITAYGGGGIIAESDPDAELAETVTKLGTVLRALGVSTDV</sequence>
<dbReference type="EC" id="5.4.4.2" evidence="3"/>
<proteinExistence type="inferred from homology"/>
<comment type="catalytic activity">
    <reaction evidence="1">
        <text>chorismate = isochorismate</text>
        <dbReference type="Rhea" id="RHEA:18985"/>
        <dbReference type="ChEBI" id="CHEBI:29748"/>
        <dbReference type="ChEBI" id="CHEBI:29780"/>
        <dbReference type="EC" id="5.4.4.2"/>
    </reaction>
</comment>
<gene>
    <name evidence="8" type="ORF">ACFSJG_24720</name>
</gene>
<evidence type="ECO:0000256" key="3">
    <source>
        <dbReference type="ARBA" id="ARBA00012824"/>
    </source>
</evidence>
<keyword evidence="4" id="KW-0413">Isomerase</keyword>
<comment type="caution">
    <text evidence="8">The sequence shown here is derived from an EMBL/GenBank/DDBJ whole genome shotgun (WGS) entry which is preliminary data.</text>
</comment>
<dbReference type="Proteomes" id="UP001597286">
    <property type="component" value="Unassembled WGS sequence"/>
</dbReference>
<dbReference type="Pfam" id="PF00425">
    <property type="entry name" value="Chorismate_bind"/>
    <property type="match status" value="1"/>
</dbReference>
<dbReference type="NCBIfam" id="TIGR00543">
    <property type="entry name" value="isochor_syn"/>
    <property type="match status" value="1"/>
</dbReference>
<name>A0ABW4PA77_9NOCA</name>
<evidence type="ECO:0000313" key="8">
    <source>
        <dbReference type="EMBL" id="MFD1815436.1"/>
    </source>
</evidence>
<accession>A0ABW4PA77</accession>
<dbReference type="RefSeq" id="WP_378487862.1">
    <property type="nucleotide sequence ID" value="NZ_JBHUFB010000020.1"/>
</dbReference>
<feature type="domain" description="Chorismate-utilising enzyme C-terminal" evidence="7">
    <location>
        <begin position="131"/>
        <end position="376"/>
    </location>
</feature>
<dbReference type="InterPro" id="IPR019999">
    <property type="entry name" value="Anth_synth_I-like"/>
</dbReference>
<dbReference type="InterPro" id="IPR015890">
    <property type="entry name" value="Chorismate_C"/>
</dbReference>
<comment type="similarity">
    <text evidence="2">Belongs to the isochorismate synthase family.</text>
</comment>
<evidence type="ECO:0000256" key="5">
    <source>
        <dbReference type="ARBA" id="ARBA00041564"/>
    </source>
</evidence>
<evidence type="ECO:0000256" key="2">
    <source>
        <dbReference type="ARBA" id="ARBA00005297"/>
    </source>
</evidence>
<dbReference type="Gene3D" id="3.60.120.10">
    <property type="entry name" value="Anthranilate synthase"/>
    <property type="match status" value="1"/>
</dbReference>
<evidence type="ECO:0000256" key="4">
    <source>
        <dbReference type="ARBA" id="ARBA00023235"/>
    </source>
</evidence>
<organism evidence="8 9">
    <name type="scientific">Rhodococcus gannanensis</name>
    <dbReference type="NCBI Taxonomy" id="1960308"/>
    <lineage>
        <taxon>Bacteria</taxon>
        <taxon>Bacillati</taxon>
        <taxon>Actinomycetota</taxon>
        <taxon>Actinomycetes</taxon>
        <taxon>Mycobacteriales</taxon>
        <taxon>Nocardiaceae</taxon>
        <taxon>Rhodococcus</taxon>
    </lineage>
</organism>
<evidence type="ECO:0000256" key="6">
    <source>
        <dbReference type="SAM" id="MobiDB-lite"/>
    </source>
</evidence>